<organism evidence="5 6">
    <name type="scientific">Deinandra increscens subsp. villosa</name>
    <dbReference type="NCBI Taxonomy" id="3103831"/>
    <lineage>
        <taxon>Eukaryota</taxon>
        <taxon>Viridiplantae</taxon>
        <taxon>Streptophyta</taxon>
        <taxon>Embryophyta</taxon>
        <taxon>Tracheophyta</taxon>
        <taxon>Spermatophyta</taxon>
        <taxon>Magnoliopsida</taxon>
        <taxon>eudicotyledons</taxon>
        <taxon>Gunneridae</taxon>
        <taxon>Pentapetalae</taxon>
        <taxon>asterids</taxon>
        <taxon>campanulids</taxon>
        <taxon>Asterales</taxon>
        <taxon>Asteraceae</taxon>
        <taxon>Asteroideae</taxon>
        <taxon>Heliantheae alliance</taxon>
        <taxon>Madieae</taxon>
        <taxon>Madiinae</taxon>
        <taxon>Deinandra</taxon>
    </lineage>
</organism>
<dbReference type="GO" id="GO:0008289">
    <property type="term" value="F:lipid binding"/>
    <property type="evidence" value="ECO:0007669"/>
    <property type="project" value="UniProtKB-KW"/>
</dbReference>
<dbReference type="AlphaFoldDB" id="A0AAP0H3J5"/>
<protein>
    <recommendedName>
        <fullName evidence="4">Bifunctional inhibitor/plant lipid transfer protein/seed storage helical domain-containing protein</fullName>
    </recommendedName>
</protein>
<dbReference type="CDD" id="cd01959">
    <property type="entry name" value="nsLTP2"/>
    <property type="match status" value="1"/>
</dbReference>
<evidence type="ECO:0000256" key="1">
    <source>
        <dbReference type="ARBA" id="ARBA00022448"/>
    </source>
</evidence>
<proteinExistence type="predicted"/>
<accession>A0AAP0H3J5</accession>
<sequence length="97" mass="10329">MKAPTMVCFLVAVSVAMVVLMDEIPGATAANCNYMELVPCGDAITSGRKPSNACCSKIREQRPCFCGYLRNPALRQFVSPATARRVAGQCGVSVPQC</sequence>
<keyword evidence="2" id="KW-0446">Lipid-binding</keyword>
<name>A0AAP0H3J5_9ASTR</name>
<dbReference type="PANTHER" id="PTHR33214">
    <property type="entry name" value="BIFUNCTIONAL INHIBITOR/LIPID-TRANSFER PROTEIN/SEED STORAGE 2S ALBUMIN SUPERFAMILY PROTEIN"/>
    <property type="match status" value="1"/>
</dbReference>
<keyword evidence="3" id="KW-0732">Signal</keyword>
<evidence type="ECO:0000256" key="2">
    <source>
        <dbReference type="ARBA" id="ARBA00023121"/>
    </source>
</evidence>
<dbReference type="Gene3D" id="1.10.110.10">
    <property type="entry name" value="Plant lipid-transfer and hydrophobic proteins"/>
    <property type="match status" value="1"/>
</dbReference>
<keyword evidence="6" id="KW-1185">Reference proteome</keyword>
<reference evidence="5 6" key="1">
    <citation type="submission" date="2024-04" db="EMBL/GenBank/DDBJ databases">
        <title>The reference genome of an endangered Asteraceae, Deinandra increscens subsp. villosa, native to the Central Coast of California.</title>
        <authorList>
            <person name="Guilliams M."/>
            <person name="Hasenstab-Lehman K."/>
            <person name="Meyer R."/>
            <person name="Mcevoy S."/>
        </authorList>
    </citation>
    <scope>NUCLEOTIDE SEQUENCE [LARGE SCALE GENOMIC DNA]</scope>
    <source>
        <tissue evidence="5">Leaf</tissue>
    </source>
</reference>
<evidence type="ECO:0000256" key="3">
    <source>
        <dbReference type="SAM" id="SignalP"/>
    </source>
</evidence>
<dbReference type="SUPFAM" id="SSF47699">
    <property type="entry name" value="Bifunctional inhibitor/lipid-transfer protein/seed storage 2S albumin"/>
    <property type="match status" value="1"/>
</dbReference>
<dbReference type="InterPro" id="IPR036312">
    <property type="entry name" value="Bifun_inhib/LTP/seed_sf"/>
</dbReference>
<comment type="caution">
    <text evidence="5">The sequence shown here is derived from an EMBL/GenBank/DDBJ whole genome shotgun (WGS) entry which is preliminary data.</text>
</comment>
<dbReference type="InterPro" id="IPR016140">
    <property type="entry name" value="Bifunc_inhib/LTP/seed_store"/>
</dbReference>
<dbReference type="InterPro" id="IPR033872">
    <property type="entry name" value="nsLTP2"/>
</dbReference>
<dbReference type="Proteomes" id="UP001408789">
    <property type="component" value="Unassembled WGS sequence"/>
</dbReference>
<evidence type="ECO:0000313" key="5">
    <source>
        <dbReference type="EMBL" id="KAK9071399.1"/>
    </source>
</evidence>
<evidence type="ECO:0000313" key="6">
    <source>
        <dbReference type="Proteomes" id="UP001408789"/>
    </source>
</evidence>
<feature type="domain" description="Bifunctional inhibitor/plant lipid transfer protein/seed storage helical" evidence="4">
    <location>
        <begin position="35"/>
        <end position="97"/>
    </location>
</feature>
<dbReference type="PANTHER" id="PTHR33214:SF44">
    <property type="entry name" value="NON-SPECIFIC LIPID TRANSFER PROTEIN GPI-ANCHORED 33"/>
    <property type="match status" value="1"/>
</dbReference>
<gene>
    <name evidence="5" type="ORF">SSX86_009968</name>
</gene>
<dbReference type="GO" id="GO:0006869">
    <property type="term" value="P:lipid transport"/>
    <property type="evidence" value="ECO:0007669"/>
    <property type="project" value="InterPro"/>
</dbReference>
<dbReference type="EMBL" id="JBCNJP010000011">
    <property type="protein sequence ID" value="KAK9071399.1"/>
    <property type="molecule type" value="Genomic_DNA"/>
</dbReference>
<evidence type="ECO:0000259" key="4">
    <source>
        <dbReference type="Pfam" id="PF00234"/>
    </source>
</evidence>
<feature type="signal peptide" evidence="3">
    <location>
        <begin position="1"/>
        <end position="29"/>
    </location>
</feature>
<keyword evidence="1" id="KW-0813">Transport</keyword>
<feature type="chain" id="PRO_5043013401" description="Bifunctional inhibitor/plant lipid transfer protein/seed storage helical domain-containing protein" evidence="3">
    <location>
        <begin position="30"/>
        <end position="97"/>
    </location>
</feature>
<dbReference type="Pfam" id="PF00234">
    <property type="entry name" value="Tryp_alpha_amyl"/>
    <property type="match status" value="1"/>
</dbReference>